<keyword evidence="4 12" id="KW-0378">Hydrolase</keyword>
<evidence type="ECO:0000256" key="2">
    <source>
        <dbReference type="ARBA" id="ARBA00022723"/>
    </source>
</evidence>
<sequence length="277" mass="31247">MNTRLLNMALLVSMLMLLAARQAQVTPVPESGEEQVPEETQTEDLSMRILTQNNNSAEFVLEGDLLFPKTRNAMMCWNNACHWPKGSDGKVSVAYTISSAFQSSERRLISTALSEIESETCIRFVPRSNENDYVSVENEEGCFSILGKQGGKQVLFLQRSGCIYKGIIQHEFLHALGFRHEHTRSDRDQYVRINWANVDPSKEFNFNKADTNNQGTPYDYDSIMHYGRAVFSKNGGDTVIPLSQAGVNIGLKQVLSCWDIQRVNMLYKCSIPTKTCN</sequence>
<dbReference type="PANTHER" id="PTHR10127:SF839">
    <property type="entry name" value="HATCHING ENZYME 1.2-RELATED"/>
    <property type="match status" value="1"/>
</dbReference>
<evidence type="ECO:0000256" key="9">
    <source>
        <dbReference type="ARBA" id="ARBA00023180"/>
    </source>
</evidence>
<accession>A0A8C6U0V9</accession>
<feature type="domain" description="Peptidase M12A" evidence="14">
    <location>
        <begin position="72"/>
        <end position="270"/>
    </location>
</feature>
<keyword evidence="8" id="KW-1015">Disulfide bond</keyword>
<comment type="subcellular location">
    <subcellularLocation>
        <location evidence="11">Zymogen granule</location>
    </subcellularLocation>
</comment>
<dbReference type="InterPro" id="IPR001506">
    <property type="entry name" value="Peptidase_M12A"/>
</dbReference>
<feature type="binding site" evidence="12">
    <location>
        <position position="174"/>
    </location>
    <ligand>
        <name>Zn(2+)</name>
        <dbReference type="ChEBI" id="CHEBI:29105"/>
        <note>catalytic</note>
    </ligand>
</feature>
<evidence type="ECO:0000256" key="12">
    <source>
        <dbReference type="PROSITE-ProRule" id="PRU01211"/>
    </source>
</evidence>
<comment type="cofactor">
    <cofactor evidence="12 13">
        <name>Zn(2+)</name>
        <dbReference type="ChEBI" id="CHEBI:29105"/>
    </cofactor>
    <text evidence="12 13">Binds 1 zinc ion per subunit.</text>
</comment>
<dbReference type="PANTHER" id="PTHR10127">
    <property type="entry name" value="DISCOIDIN, CUB, EGF, LAMININ , AND ZINC METALLOPROTEASE DOMAIN CONTAINING"/>
    <property type="match status" value="1"/>
</dbReference>
<comment type="caution">
    <text evidence="12">Lacks conserved residue(s) required for the propagation of feature annotation.</text>
</comment>
<evidence type="ECO:0000256" key="5">
    <source>
        <dbReference type="ARBA" id="ARBA00022833"/>
    </source>
</evidence>
<dbReference type="Ensembl" id="ENSNMLT00000032040.1">
    <property type="protein sequence ID" value="ENSNMLP00000028697.1"/>
    <property type="gene ID" value="ENSNMLG00000018219.1"/>
</dbReference>
<keyword evidence="6 12" id="KW-0482">Metalloprotease</keyword>
<dbReference type="Proteomes" id="UP000694523">
    <property type="component" value="Unplaced"/>
</dbReference>
<keyword evidence="16" id="KW-1185">Reference proteome</keyword>
<dbReference type="AlphaFoldDB" id="A0A8C6U0V9"/>
<evidence type="ECO:0000313" key="16">
    <source>
        <dbReference type="Proteomes" id="UP000694523"/>
    </source>
</evidence>
<name>A0A8C6U0V9_9GOBI</name>
<evidence type="ECO:0000256" key="8">
    <source>
        <dbReference type="ARBA" id="ARBA00023157"/>
    </source>
</evidence>
<evidence type="ECO:0000256" key="4">
    <source>
        <dbReference type="ARBA" id="ARBA00022801"/>
    </source>
</evidence>
<feature type="chain" id="PRO_5034849167" description="Metalloendopeptidase" evidence="13">
    <location>
        <begin position="24"/>
        <end position="277"/>
    </location>
</feature>
<feature type="binding site" evidence="12">
    <location>
        <position position="170"/>
    </location>
    <ligand>
        <name>Zn(2+)</name>
        <dbReference type="ChEBI" id="CHEBI:29105"/>
        <note>catalytic</note>
    </ligand>
</feature>
<evidence type="ECO:0000256" key="7">
    <source>
        <dbReference type="ARBA" id="ARBA00023145"/>
    </source>
</evidence>
<keyword evidence="3 13" id="KW-0732">Signal</keyword>
<evidence type="ECO:0000256" key="6">
    <source>
        <dbReference type="ARBA" id="ARBA00023049"/>
    </source>
</evidence>
<dbReference type="InterPro" id="IPR006026">
    <property type="entry name" value="Peptidase_Metallo"/>
</dbReference>
<dbReference type="EC" id="3.4.24.-" evidence="13"/>
<reference evidence="15" key="2">
    <citation type="submission" date="2025-09" db="UniProtKB">
        <authorList>
            <consortium name="Ensembl"/>
        </authorList>
    </citation>
    <scope>IDENTIFICATION</scope>
</reference>
<dbReference type="GO" id="GO:0006508">
    <property type="term" value="P:proteolysis"/>
    <property type="evidence" value="ECO:0007669"/>
    <property type="project" value="UniProtKB-KW"/>
</dbReference>
<dbReference type="PRINTS" id="PR00480">
    <property type="entry name" value="ASTACIN"/>
</dbReference>
<dbReference type="FunFam" id="3.40.390.10:FF:000040">
    <property type="entry name" value="Metalloendopeptidase"/>
    <property type="match status" value="1"/>
</dbReference>
<feature type="signal peptide" evidence="13">
    <location>
        <begin position="1"/>
        <end position="23"/>
    </location>
</feature>
<evidence type="ECO:0000259" key="14">
    <source>
        <dbReference type="PROSITE" id="PS51864"/>
    </source>
</evidence>
<feature type="active site" evidence="12">
    <location>
        <position position="171"/>
    </location>
</feature>
<dbReference type="GO" id="GO:0004222">
    <property type="term" value="F:metalloendopeptidase activity"/>
    <property type="evidence" value="ECO:0007669"/>
    <property type="project" value="UniProtKB-UniRule"/>
</dbReference>
<keyword evidence="10" id="KW-0968">Cytoplasmic vesicle</keyword>
<feature type="binding site" evidence="12">
    <location>
        <position position="180"/>
    </location>
    <ligand>
        <name>Zn(2+)</name>
        <dbReference type="ChEBI" id="CHEBI:29105"/>
        <note>catalytic</note>
    </ligand>
</feature>
<keyword evidence="7" id="KW-0865">Zymogen</keyword>
<evidence type="ECO:0000256" key="1">
    <source>
        <dbReference type="ARBA" id="ARBA00022670"/>
    </source>
</evidence>
<dbReference type="SMART" id="SM00235">
    <property type="entry name" value="ZnMc"/>
    <property type="match status" value="1"/>
</dbReference>
<proteinExistence type="predicted"/>
<evidence type="ECO:0000256" key="3">
    <source>
        <dbReference type="ARBA" id="ARBA00022729"/>
    </source>
</evidence>
<dbReference type="InterPro" id="IPR024079">
    <property type="entry name" value="MetalloPept_cat_dom_sf"/>
</dbReference>
<evidence type="ECO:0000256" key="13">
    <source>
        <dbReference type="RuleBase" id="RU361183"/>
    </source>
</evidence>
<keyword evidence="1 12" id="KW-0645">Protease</keyword>
<dbReference type="PROSITE" id="PS51864">
    <property type="entry name" value="ASTACIN"/>
    <property type="match status" value="1"/>
</dbReference>
<keyword evidence="9" id="KW-0325">Glycoprotein</keyword>
<dbReference type="Pfam" id="PF01400">
    <property type="entry name" value="Astacin"/>
    <property type="match status" value="1"/>
</dbReference>
<dbReference type="GO" id="GO:0008270">
    <property type="term" value="F:zinc ion binding"/>
    <property type="evidence" value="ECO:0007669"/>
    <property type="project" value="UniProtKB-UniRule"/>
</dbReference>
<dbReference type="GO" id="GO:0042588">
    <property type="term" value="C:zymogen granule"/>
    <property type="evidence" value="ECO:0007669"/>
    <property type="project" value="UniProtKB-SubCell"/>
</dbReference>
<protein>
    <recommendedName>
        <fullName evidence="13">Metalloendopeptidase</fullName>
        <ecNumber evidence="13">3.4.24.-</ecNumber>
    </recommendedName>
</protein>
<keyword evidence="2 12" id="KW-0479">Metal-binding</keyword>
<organism evidence="15 16">
    <name type="scientific">Neogobius melanostomus</name>
    <name type="common">round goby</name>
    <dbReference type="NCBI Taxonomy" id="47308"/>
    <lineage>
        <taxon>Eukaryota</taxon>
        <taxon>Metazoa</taxon>
        <taxon>Chordata</taxon>
        <taxon>Craniata</taxon>
        <taxon>Vertebrata</taxon>
        <taxon>Euteleostomi</taxon>
        <taxon>Actinopterygii</taxon>
        <taxon>Neopterygii</taxon>
        <taxon>Teleostei</taxon>
        <taxon>Neoteleostei</taxon>
        <taxon>Acanthomorphata</taxon>
        <taxon>Gobiaria</taxon>
        <taxon>Gobiiformes</taxon>
        <taxon>Gobioidei</taxon>
        <taxon>Gobiidae</taxon>
        <taxon>Benthophilinae</taxon>
        <taxon>Neogobiini</taxon>
        <taxon>Neogobius</taxon>
    </lineage>
</organism>
<reference evidence="15" key="1">
    <citation type="submission" date="2025-08" db="UniProtKB">
        <authorList>
            <consortium name="Ensembl"/>
        </authorList>
    </citation>
    <scope>IDENTIFICATION</scope>
</reference>
<evidence type="ECO:0000256" key="10">
    <source>
        <dbReference type="ARBA" id="ARBA00023329"/>
    </source>
</evidence>
<evidence type="ECO:0000256" key="11">
    <source>
        <dbReference type="ARBA" id="ARBA00024324"/>
    </source>
</evidence>
<dbReference type="Gene3D" id="3.40.390.10">
    <property type="entry name" value="Collagenase (Catalytic Domain)"/>
    <property type="match status" value="1"/>
</dbReference>
<keyword evidence="5 12" id="KW-0862">Zinc</keyword>
<evidence type="ECO:0000313" key="15">
    <source>
        <dbReference type="Ensembl" id="ENSNMLP00000028697.1"/>
    </source>
</evidence>
<dbReference type="SUPFAM" id="SSF55486">
    <property type="entry name" value="Metalloproteases ('zincins'), catalytic domain"/>
    <property type="match status" value="1"/>
</dbReference>